<dbReference type="Proteomes" id="UP000015104">
    <property type="component" value="Unassembled WGS sequence"/>
</dbReference>
<proteinExistence type="predicted"/>
<dbReference type="OrthoDB" id="10338569at2759"/>
<dbReference type="AlphaFoldDB" id="T1KCT1"/>
<sequence length="298" mass="34725">MVIQEDIAPEIIEVFNASKYPMRCFDLWDRTKKWLAENPSSVNPDDALMFFAHSTPLIAFLESHDWDTTKAFNGIKSIAKKRHSDPTTDVVLLDFPKDYHELGALLPNLVDKNGRPVLWVRSIDPPELLYPKVMRMFAWVTDRFCERVSASPLKPGLVFDCQVMTTNFRLIKDSITIVLQRCPPWVEYIAIVGLSSYFRFFGRICRNFLPRYLKDSLIFIDIDDLDNYFDMKQLPHYLGGETRLITDKELEQCPSLQEYAEKCGLEPTLFDKWRENAHSKYMKHAKPSAKIKPIEMFT</sequence>
<dbReference type="Pfam" id="PF00650">
    <property type="entry name" value="CRAL_TRIO"/>
    <property type="match status" value="1"/>
</dbReference>
<dbReference type="PROSITE" id="PS50191">
    <property type="entry name" value="CRAL_TRIO"/>
    <property type="match status" value="1"/>
</dbReference>
<feature type="domain" description="CRAL-TRIO" evidence="1">
    <location>
        <begin position="87"/>
        <end position="246"/>
    </location>
</feature>
<dbReference type="CDD" id="cd00170">
    <property type="entry name" value="SEC14"/>
    <property type="match status" value="1"/>
</dbReference>
<dbReference type="EMBL" id="CAEY01001996">
    <property type="status" value="NOT_ANNOTATED_CDS"/>
    <property type="molecule type" value="Genomic_DNA"/>
</dbReference>
<evidence type="ECO:0000313" key="3">
    <source>
        <dbReference type="Proteomes" id="UP000015104"/>
    </source>
</evidence>
<evidence type="ECO:0000259" key="1">
    <source>
        <dbReference type="PROSITE" id="PS50191"/>
    </source>
</evidence>
<accession>T1KCT1</accession>
<evidence type="ECO:0000313" key="2">
    <source>
        <dbReference type="EnsemblMetazoa" id="tetur09g00370.1"/>
    </source>
</evidence>
<dbReference type="EnsemblMetazoa" id="tetur09g00370.1">
    <property type="protein sequence ID" value="tetur09g00370.1"/>
    <property type="gene ID" value="tetur09g00370"/>
</dbReference>
<dbReference type="InterPro" id="IPR036865">
    <property type="entry name" value="CRAL-TRIO_dom_sf"/>
</dbReference>
<dbReference type="InterPro" id="IPR001251">
    <property type="entry name" value="CRAL-TRIO_dom"/>
</dbReference>
<dbReference type="KEGG" id="tut:107363015"/>
<keyword evidence="3" id="KW-1185">Reference proteome</keyword>
<dbReference type="Gene3D" id="3.40.525.10">
    <property type="entry name" value="CRAL-TRIO lipid binding domain"/>
    <property type="match status" value="1"/>
</dbReference>
<dbReference type="SUPFAM" id="SSF52087">
    <property type="entry name" value="CRAL/TRIO domain"/>
    <property type="match status" value="1"/>
</dbReference>
<dbReference type="OMA" id="WRENAHS"/>
<organism evidence="2 3">
    <name type="scientific">Tetranychus urticae</name>
    <name type="common">Two-spotted spider mite</name>
    <dbReference type="NCBI Taxonomy" id="32264"/>
    <lineage>
        <taxon>Eukaryota</taxon>
        <taxon>Metazoa</taxon>
        <taxon>Ecdysozoa</taxon>
        <taxon>Arthropoda</taxon>
        <taxon>Chelicerata</taxon>
        <taxon>Arachnida</taxon>
        <taxon>Acari</taxon>
        <taxon>Acariformes</taxon>
        <taxon>Trombidiformes</taxon>
        <taxon>Prostigmata</taxon>
        <taxon>Eleutherengona</taxon>
        <taxon>Raphignathae</taxon>
        <taxon>Tetranychoidea</taxon>
        <taxon>Tetranychidae</taxon>
        <taxon>Tetranychus</taxon>
    </lineage>
</organism>
<name>T1KCT1_TETUR</name>
<dbReference type="HOGENOM" id="CLU_934844_0_0_1"/>
<gene>
    <name evidence="2" type="primary">107363015</name>
</gene>
<reference evidence="3" key="1">
    <citation type="submission" date="2011-08" db="EMBL/GenBank/DDBJ databases">
        <authorList>
            <person name="Rombauts S."/>
        </authorList>
    </citation>
    <scope>NUCLEOTIDE SEQUENCE</scope>
    <source>
        <strain evidence="3">London</strain>
    </source>
</reference>
<protein>
    <recommendedName>
        <fullName evidence="1">CRAL-TRIO domain-containing protein</fullName>
    </recommendedName>
</protein>
<reference evidence="2" key="2">
    <citation type="submission" date="2015-06" db="UniProtKB">
        <authorList>
            <consortium name="EnsemblMetazoa"/>
        </authorList>
    </citation>
    <scope>IDENTIFICATION</scope>
</reference>